<reference evidence="1 2" key="1">
    <citation type="submission" date="2014-02" db="EMBL/GenBank/DDBJ databases">
        <title>Genome sequence of Ureaplasma diversum strain 246.</title>
        <authorList>
            <person name="Sirand-Pugnet P."/>
            <person name="Breton M."/>
            <person name="Dordet-Frisoni E."/>
            <person name="Baranowski E."/>
            <person name="Barre A."/>
            <person name="Couture C."/>
            <person name="Dupuy V."/>
            <person name="Gaurivaud P."/>
            <person name="Jacob D."/>
            <person name="Lemaitre C."/>
            <person name="Manso-Silvan L."/>
            <person name="Nikolski M."/>
            <person name="Nouvel L.-X."/>
            <person name="Poumarat F."/>
            <person name="Tardy F."/>
            <person name="Thebault P."/>
            <person name="Theil S."/>
            <person name="Citti C."/>
            <person name="Thiaucourt F."/>
            <person name="Blanchard A."/>
        </authorList>
    </citation>
    <scope>NUCLEOTIDE SEQUENCE [LARGE SCALE GENOMIC DNA]</scope>
    <source>
        <strain evidence="1 2">NCTC 246</strain>
    </source>
</reference>
<comment type="caution">
    <text evidence="1">The sequence shown here is derived from an EMBL/GenBank/DDBJ whole genome shotgun (WGS) entry which is preliminary data.</text>
</comment>
<dbReference type="Proteomes" id="UP000028537">
    <property type="component" value="Unassembled WGS sequence"/>
</dbReference>
<gene>
    <name evidence="1" type="ORF">UDIV_0860</name>
</gene>
<dbReference type="RefSeq" id="WP_038101703.1">
    <property type="nucleotide sequence ID" value="NZ_JFDP01000008.1"/>
</dbReference>
<accession>A0A084F1J6</accession>
<keyword evidence="2" id="KW-1185">Reference proteome</keyword>
<proteinExistence type="predicted"/>
<protein>
    <submittedName>
        <fullName evidence="1">Uncharacterized protein</fullName>
    </submittedName>
</protein>
<organism evidence="1 2">
    <name type="scientific">Ureaplasma diversum NCTC 246</name>
    <dbReference type="NCBI Taxonomy" id="1188241"/>
    <lineage>
        <taxon>Bacteria</taxon>
        <taxon>Bacillati</taxon>
        <taxon>Mycoplasmatota</taxon>
        <taxon>Mycoplasmoidales</taxon>
        <taxon>Mycoplasmoidaceae</taxon>
        <taxon>Ureaplasma</taxon>
    </lineage>
</organism>
<evidence type="ECO:0000313" key="2">
    <source>
        <dbReference type="Proteomes" id="UP000028537"/>
    </source>
</evidence>
<evidence type="ECO:0000313" key="1">
    <source>
        <dbReference type="EMBL" id="KEZ24088.1"/>
    </source>
</evidence>
<sequence>MAFYEFNKYLIPNYDPDKNNEYYLEFQKNYNDLLNGCINILNNYNFRFIKTLSNPHYDQIALFTNLVFSNDQVCFVIQISSVNYLDNQGDFSSSEIYFHLGYYQIKDQDYIDLLPVDKMVFVDTYTHHLSNEDIFNNLKKAIKMIAI</sequence>
<dbReference type="EMBL" id="JFDP01000008">
    <property type="protein sequence ID" value="KEZ24088.1"/>
    <property type="molecule type" value="Genomic_DNA"/>
</dbReference>
<name>A0A084F1J6_9BACT</name>
<dbReference type="AlphaFoldDB" id="A0A084F1J6"/>